<dbReference type="GO" id="GO:0003678">
    <property type="term" value="F:DNA helicase activity"/>
    <property type="evidence" value="ECO:0007669"/>
    <property type="project" value="InterPro"/>
</dbReference>
<dbReference type="PANTHER" id="PTHR11472:SF34">
    <property type="entry name" value="REGULATOR OF TELOMERE ELONGATION HELICASE 1"/>
    <property type="match status" value="1"/>
</dbReference>
<keyword evidence="1" id="KW-0547">Nucleotide-binding</keyword>
<proteinExistence type="predicted"/>
<dbReference type="GO" id="GO:0005524">
    <property type="term" value="F:ATP binding"/>
    <property type="evidence" value="ECO:0007669"/>
    <property type="project" value="UniProtKB-KW"/>
</dbReference>
<dbReference type="Proteomes" id="UP000054498">
    <property type="component" value="Unassembled WGS sequence"/>
</dbReference>
<dbReference type="AlphaFoldDB" id="A0A0D2M6Q3"/>
<dbReference type="PROSITE" id="PS00690">
    <property type="entry name" value="DEAH_ATP_HELICASE"/>
    <property type="match status" value="1"/>
</dbReference>
<gene>
    <name evidence="6" type="ORF">MNEG_8890</name>
</gene>
<evidence type="ECO:0000256" key="1">
    <source>
        <dbReference type="ARBA" id="ARBA00022741"/>
    </source>
</evidence>
<dbReference type="GO" id="GO:0010569">
    <property type="term" value="P:regulation of double-strand break repair via homologous recombination"/>
    <property type="evidence" value="ECO:0007669"/>
    <property type="project" value="TreeGrafter"/>
</dbReference>
<dbReference type="InterPro" id="IPR002464">
    <property type="entry name" value="DNA/RNA_helicase_DEAH_CS"/>
</dbReference>
<feature type="region of interest" description="Disordered" evidence="4">
    <location>
        <begin position="163"/>
        <end position="227"/>
    </location>
</feature>
<keyword evidence="7" id="KW-1185">Reference proteome</keyword>
<dbReference type="GO" id="GO:0070182">
    <property type="term" value="F:DNA polymerase binding"/>
    <property type="evidence" value="ECO:0007669"/>
    <property type="project" value="TreeGrafter"/>
</dbReference>
<accession>A0A0D2M6Q3</accession>
<dbReference type="InterPro" id="IPR045028">
    <property type="entry name" value="DinG/Rad3-like"/>
</dbReference>
<dbReference type="GO" id="GO:0003677">
    <property type="term" value="F:DNA binding"/>
    <property type="evidence" value="ECO:0007669"/>
    <property type="project" value="InterPro"/>
</dbReference>
<dbReference type="Pfam" id="PF06733">
    <property type="entry name" value="DEAD_2"/>
    <property type="match status" value="2"/>
</dbReference>
<dbReference type="GO" id="GO:0090657">
    <property type="term" value="P:telomeric loop disassembly"/>
    <property type="evidence" value="ECO:0007669"/>
    <property type="project" value="TreeGrafter"/>
</dbReference>
<evidence type="ECO:0000313" key="6">
    <source>
        <dbReference type="EMBL" id="KIY99069.1"/>
    </source>
</evidence>
<keyword evidence="3" id="KW-0067">ATP-binding</keyword>
<dbReference type="InterPro" id="IPR010614">
    <property type="entry name" value="RAD3-like_helicase_DEAD"/>
</dbReference>
<dbReference type="PROSITE" id="PS51193">
    <property type="entry name" value="HELICASE_ATP_BIND_2"/>
    <property type="match status" value="1"/>
</dbReference>
<evidence type="ECO:0000256" key="4">
    <source>
        <dbReference type="SAM" id="MobiDB-lite"/>
    </source>
</evidence>
<dbReference type="PANTHER" id="PTHR11472">
    <property type="entry name" value="DNA REPAIR DEAD HELICASE RAD3/XP-D SUBFAMILY MEMBER"/>
    <property type="match status" value="1"/>
</dbReference>
<dbReference type="STRING" id="145388.A0A0D2M6Q3"/>
<dbReference type="InterPro" id="IPR014013">
    <property type="entry name" value="Helic_SF1/SF2_ATP-bd_DinG/Rad3"/>
</dbReference>
<dbReference type="RefSeq" id="XP_013898089.1">
    <property type="nucleotide sequence ID" value="XM_014042635.1"/>
</dbReference>
<dbReference type="InterPro" id="IPR006554">
    <property type="entry name" value="Helicase-like_DEXD_c2"/>
</dbReference>
<feature type="domain" description="Helicase ATP-binding" evidence="5">
    <location>
        <begin position="1"/>
        <end position="292"/>
    </location>
</feature>
<evidence type="ECO:0000256" key="3">
    <source>
        <dbReference type="ARBA" id="ARBA00022840"/>
    </source>
</evidence>
<dbReference type="EMBL" id="KK101966">
    <property type="protein sequence ID" value="KIY99069.1"/>
    <property type="molecule type" value="Genomic_DNA"/>
</dbReference>
<reference evidence="6 7" key="1">
    <citation type="journal article" date="2013" name="BMC Genomics">
        <title>Reconstruction of the lipid metabolism for the microalga Monoraphidium neglectum from its genome sequence reveals characteristics suitable for biofuel production.</title>
        <authorList>
            <person name="Bogen C."/>
            <person name="Al-Dilaimi A."/>
            <person name="Albersmeier A."/>
            <person name="Wichmann J."/>
            <person name="Grundmann M."/>
            <person name="Rupp O."/>
            <person name="Lauersen K.J."/>
            <person name="Blifernez-Klassen O."/>
            <person name="Kalinowski J."/>
            <person name="Goesmann A."/>
            <person name="Mussgnug J.H."/>
            <person name="Kruse O."/>
        </authorList>
    </citation>
    <scope>NUCLEOTIDE SEQUENCE [LARGE SCALE GENOMIC DNA]</scope>
    <source>
        <strain evidence="6 7">SAG 48.87</strain>
    </source>
</reference>
<dbReference type="GeneID" id="25741765"/>
<dbReference type="Gene3D" id="3.40.50.300">
    <property type="entry name" value="P-loop containing nucleotide triphosphate hydrolases"/>
    <property type="match status" value="1"/>
</dbReference>
<feature type="compositionally biased region" description="Low complexity" evidence="4">
    <location>
        <begin position="176"/>
        <end position="188"/>
    </location>
</feature>
<feature type="compositionally biased region" description="Gly residues" evidence="4">
    <location>
        <begin position="189"/>
        <end position="220"/>
    </location>
</feature>
<dbReference type="GO" id="GO:1904430">
    <property type="term" value="P:negative regulation of t-circle formation"/>
    <property type="evidence" value="ECO:0007669"/>
    <property type="project" value="TreeGrafter"/>
</dbReference>
<keyword evidence="2" id="KW-0378">Hydrolase</keyword>
<dbReference type="SMART" id="SM00488">
    <property type="entry name" value="DEXDc2"/>
    <property type="match status" value="1"/>
</dbReference>
<dbReference type="OrthoDB" id="19182at2759"/>
<evidence type="ECO:0000259" key="5">
    <source>
        <dbReference type="PROSITE" id="PS51193"/>
    </source>
</evidence>
<dbReference type="GO" id="GO:0005634">
    <property type="term" value="C:nucleus"/>
    <property type="evidence" value="ECO:0007669"/>
    <property type="project" value="TreeGrafter"/>
</dbReference>
<dbReference type="GO" id="GO:0016818">
    <property type="term" value="F:hydrolase activity, acting on acid anhydrides, in phosphorus-containing anhydrides"/>
    <property type="evidence" value="ECO:0007669"/>
    <property type="project" value="InterPro"/>
</dbReference>
<dbReference type="SUPFAM" id="SSF52540">
    <property type="entry name" value="P-loop containing nucleoside triphosphate hydrolases"/>
    <property type="match status" value="1"/>
</dbReference>
<protein>
    <submittedName>
        <fullName evidence="6">Regulator of telomere elongation helicase 1</fullName>
    </submittedName>
</protein>
<evidence type="ECO:0000313" key="7">
    <source>
        <dbReference type="Proteomes" id="UP000054498"/>
    </source>
</evidence>
<name>A0A0D2M6Q3_9CHLO</name>
<sequence>MASEIFLTRPDTPQIDYMRKVILALDQEENALLESPTGTGKTLCLLCATLAWREAWGRRNAGRPVAFGAPPPEPPLVIYSSRTHSQLAQVIRELRSTSYRRGGPPHLGLVRTTVLGSRQQMCLHPRVSKMTGGHANFACRGLVHHRQCQWHNKQRLERTVQDITTPQQPNPPDANAPPASAPGTAGAFGALGGRASGQAGSQGGGNGGSSGGGGQGGGGAAPTLEPPDIEDLLRVGRAASVCPYFLSRDLVAHCDVVFMPYNYLLDSGASKQLDTLRLENAIVIFDEAHNVQ</sequence>
<feature type="non-terminal residue" evidence="6">
    <location>
        <position position="292"/>
    </location>
</feature>
<keyword evidence="6" id="KW-0347">Helicase</keyword>
<organism evidence="6 7">
    <name type="scientific">Monoraphidium neglectum</name>
    <dbReference type="NCBI Taxonomy" id="145388"/>
    <lineage>
        <taxon>Eukaryota</taxon>
        <taxon>Viridiplantae</taxon>
        <taxon>Chlorophyta</taxon>
        <taxon>core chlorophytes</taxon>
        <taxon>Chlorophyceae</taxon>
        <taxon>CS clade</taxon>
        <taxon>Sphaeropleales</taxon>
        <taxon>Selenastraceae</taxon>
        <taxon>Monoraphidium</taxon>
    </lineage>
</organism>
<dbReference type="GO" id="GO:0045910">
    <property type="term" value="P:negative regulation of DNA recombination"/>
    <property type="evidence" value="ECO:0007669"/>
    <property type="project" value="TreeGrafter"/>
</dbReference>
<evidence type="ECO:0000256" key="2">
    <source>
        <dbReference type="ARBA" id="ARBA00022801"/>
    </source>
</evidence>
<dbReference type="KEGG" id="mng:MNEG_8890"/>
<dbReference type="InterPro" id="IPR027417">
    <property type="entry name" value="P-loop_NTPase"/>
</dbReference>